<reference evidence="2 3" key="1">
    <citation type="submission" date="2023-03" db="EMBL/GenBank/DDBJ databases">
        <title>WGS of Gossypium arboreum.</title>
        <authorList>
            <person name="Yu D."/>
        </authorList>
    </citation>
    <scope>NUCLEOTIDE SEQUENCE [LARGE SCALE GENOMIC DNA]</scope>
    <source>
        <tissue evidence="2">Leaf</tissue>
    </source>
</reference>
<keyword evidence="3" id="KW-1185">Reference proteome</keyword>
<organism evidence="2 3">
    <name type="scientific">Gossypium arboreum</name>
    <name type="common">Tree cotton</name>
    <name type="synonym">Gossypium nanking</name>
    <dbReference type="NCBI Taxonomy" id="29729"/>
    <lineage>
        <taxon>Eukaryota</taxon>
        <taxon>Viridiplantae</taxon>
        <taxon>Streptophyta</taxon>
        <taxon>Embryophyta</taxon>
        <taxon>Tracheophyta</taxon>
        <taxon>Spermatophyta</taxon>
        <taxon>Magnoliopsida</taxon>
        <taxon>eudicotyledons</taxon>
        <taxon>Gunneridae</taxon>
        <taxon>Pentapetalae</taxon>
        <taxon>rosids</taxon>
        <taxon>malvids</taxon>
        <taxon>Malvales</taxon>
        <taxon>Malvaceae</taxon>
        <taxon>Malvoideae</taxon>
        <taxon>Gossypium</taxon>
    </lineage>
</organism>
<proteinExistence type="predicted"/>
<dbReference type="Proteomes" id="UP001358586">
    <property type="component" value="Chromosome 13"/>
</dbReference>
<name>A0ABR0MGJ8_GOSAR</name>
<feature type="compositionally biased region" description="Polar residues" evidence="1">
    <location>
        <begin position="60"/>
        <end position="80"/>
    </location>
</feature>
<protein>
    <submittedName>
        <fullName evidence="2">Uncharacterized protein</fullName>
    </submittedName>
</protein>
<feature type="region of interest" description="Disordered" evidence="1">
    <location>
        <begin position="45"/>
        <end position="80"/>
    </location>
</feature>
<evidence type="ECO:0000313" key="2">
    <source>
        <dbReference type="EMBL" id="KAK5772200.1"/>
    </source>
</evidence>
<sequence length="80" mass="8938">MYKNVFGVLAFEKLGSCNKIFTVIGNEDYRQEQIEIDEAKEKNMNLSSSVKAMRKKGQRESTSPNEAQGYSIRTSTVAAA</sequence>
<comment type="caution">
    <text evidence="2">The sequence shown here is derived from an EMBL/GenBank/DDBJ whole genome shotgun (WGS) entry which is preliminary data.</text>
</comment>
<evidence type="ECO:0000313" key="3">
    <source>
        <dbReference type="Proteomes" id="UP001358586"/>
    </source>
</evidence>
<gene>
    <name evidence="2" type="ORF">PVK06_048477</name>
</gene>
<evidence type="ECO:0000256" key="1">
    <source>
        <dbReference type="SAM" id="MobiDB-lite"/>
    </source>
</evidence>
<accession>A0ABR0MGJ8</accession>
<dbReference type="EMBL" id="JARKNE010000013">
    <property type="protein sequence ID" value="KAK5772200.1"/>
    <property type="molecule type" value="Genomic_DNA"/>
</dbReference>